<dbReference type="Proteomes" id="UP000219669">
    <property type="component" value="Unassembled WGS sequence"/>
</dbReference>
<dbReference type="Gene3D" id="2.40.160.60">
    <property type="entry name" value="Outer membrane protein transport protein (OMPP1/FadL/TodX)"/>
    <property type="match status" value="1"/>
</dbReference>
<evidence type="ECO:0000256" key="4">
    <source>
        <dbReference type="ARBA" id="ARBA00022692"/>
    </source>
</evidence>
<dbReference type="OrthoDB" id="19849at2"/>
<comment type="similarity">
    <text evidence="2">Belongs to the OmpP1/FadL family.</text>
</comment>
<evidence type="ECO:0000256" key="2">
    <source>
        <dbReference type="ARBA" id="ARBA00008163"/>
    </source>
</evidence>
<keyword evidence="4" id="KW-0812">Transmembrane</keyword>
<keyword evidence="6" id="KW-0472">Membrane</keyword>
<evidence type="ECO:0000256" key="3">
    <source>
        <dbReference type="ARBA" id="ARBA00022452"/>
    </source>
</evidence>
<evidence type="ECO:0000256" key="5">
    <source>
        <dbReference type="ARBA" id="ARBA00022729"/>
    </source>
</evidence>
<feature type="chain" id="PRO_5013375535" evidence="8">
    <location>
        <begin position="26"/>
        <end position="501"/>
    </location>
</feature>
<evidence type="ECO:0000313" key="10">
    <source>
        <dbReference type="Proteomes" id="UP000219669"/>
    </source>
</evidence>
<organism evidence="9 10">
    <name type="scientific">Alysiella filiformis DSM 16848</name>
    <dbReference type="NCBI Taxonomy" id="1120981"/>
    <lineage>
        <taxon>Bacteria</taxon>
        <taxon>Pseudomonadati</taxon>
        <taxon>Pseudomonadota</taxon>
        <taxon>Betaproteobacteria</taxon>
        <taxon>Neisseriales</taxon>
        <taxon>Neisseriaceae</taxon>
        <taxon>Alysiella</taxon>
    </lineage>
</organism>
<protein>
    <submittedName>
        <fullName evidence="9">Long-chain fatty acid transport protein</fullName>
    </submittedName>
</protein>
<dbReference type="PANTHER" id="PTHR35093:SF8">
    <property type="entry name" value="OUTER MEMBRANE PROTEIN NMB0088-RELATED"/>
    <property type="match status" value="1"/>
</dbReference>
<dbReference type="PANTHER" id="PTHR35093">
    <property type="entry name" value="OUTER MEMBRANE PROTEIN NMB0088-RELATED"/>
    <property type="match status" value="1"/>
</dbReference>
<dbReference type="RefSeq" id="WP_097114024.1">
    <property type="nucleotide sequence ID" value="NZ_CP083931.1"/>
</dbReference>
<evidence type="ECO:0000256" key="7">
    <source>
        <dbReference type="ARBA" id="ARBA00023237"/>
    </source>
</evidence>
<evidence type="ECO:0000256" key="8">
    <source>
        <dbReference type="SAM" id="SignalP"/>
    </source>
</evidence>
<name>A0A286E9J4_9NEIS</name>
<dbReference type="GO" id="GO:0009279">
    <property type="term" value="C:cell outer membrane"/>
    <property type="evidence" value="ECO:0007669"/>
    <property type="project" value="UniProtKB-SubCell"/>
</dbReference>
<dbReference type="GO" id="GO:0015483">
    <property type="term" value="F:long-chain fatty acid transporting porin activity"/>
    <property type="evidence" value="ECO:0007669"/>
    <property type="project" value="TreeGrafter"/>
</dbReference>
<keyword evidence="3" id="KW-1134">Transmembrane beta strand</keyword>
<dbReference type="EMBL" id="OCNF01000006">
    <property type="protein sequence ID" value="SOD67578.1"/>
    <property type="molecule type" value="Genomic_DNA"/>
</dbReference>
<comment type="subcellular location">
    <subcellularLocation>
        <location evidence="1">Cell outer membrane</location>
        <topology evidence="1">Multi-pass membrane protein</topology>
    </subcellularLocation>
</comment>
<dbReference type="AlphaFoldDB" id="A0A286E9J4"/>
<feature type="signal peptide" evidence="8">
    <location>
        <begin position="1"/>
        <end position="25"/>
    </location>
</feature>
<dbReference type="InterPro" id="IPR005017">
    <property type="entry name" value="OMPP1/FadL/TodX"/>
</dbReference>
<evidence type="ECO:0000256" key="1">
    <source>
        <dbReference type="ARBA" id="ARBA00004571"/>
    </source>
</evidence>
<keyword evidence="5 8" id="KW-0732">Signal</keyword>
<sequence length="501" mass="53776">MRFQSTVKPLAFVVLVAMGSSHAWASGYHFGTQSVTAQSTANAAGAEAADATTIFTNPAGLSKLDSHQITGAVNAVMPTIEYSNAQANHIGTERLPTGAVAVSGSTSGKITKNTVVAPHVYGAYKLSDDVTLGLGVYVPFGSETEYQKDSVLRYNMNRLGLKTIAIEPTIAFKANEQHAFGVGVVAQHTSAKLRKYADWGTASALTAANAVAQARANLASAQASGDATAIVAAGQALQAAGSAYQAAAANVGKVEGYAKLKGDDWGVGYHLGYLYDINDKARVGINYRSKVKHKLEGTANWQSDSLPASVLAQFDAAGYKASEKARVEIITPESASLQGMYRASDRVNLFGDVTWTRHSRFKEANLLFENKKNGTRDTTTITPNWRNTYRVALGGSYQHSEPLQLRAGVAFDQSPVRNASYRMNTLPDGNRVWFSLGGKYSFKKRHEIDLAYSHIHINDTRNSSAAADLTNIKSVDTKGASSANFKNYANIVGAQYTYRFK</sequence>
<evidence type="ECO:0000256" key="6">
    <source>
        <dbReference type="ARBA" id="ARBA00023136"/>
    </source>
</evidence>
<accession>A0A286E9J4</accession>
<proteinExistence type="inferred from homology"/>
<keyword evidence="10" id="KW-1185">Reference proteome</keyword>
<keyword evidence="7" id="KW-0998">Cell outer membrane</keyword>
<dbReference type="Pfam" id="PF03349">
    <property type="entry name" value="Toluene_X"/>
    <property type="match status" value="1"/>
</dbReference>
<evidence type="ECO:0000313" key="9">
    <source>
        <dbReference type="EMBL" id="SOD67578.1"/>
    </source>
</evidence>
<dbReference type="SUPFAM" id="SSF56935">
    <property type="entry name" value="Porins"/>
    <property type="match status" value="1"/>
</dbReference>
<gene>
    <name evidence="9" type="ORF">SAMN02746062_00957</name>
</gene>
<reference evidence="9 10" key="1">
    <citation type="submission" date="2017-09" db="EMBL/GenBank/DDBJ databases">
        <authorList>
            <person name="Ehlers B."/>
            <person name="Leendertz F.H."/>
        </authorList>
    </citation>
    <scope>NUCLEOTIDE SEQUENCE [LARGE SCALE GENOMIC DNA]</scope>
    <source>
        <strain evidence="9 10">DSM 16848</strain>
    </source>
</reference>